<sequence length="129" mass="15323">MILIMVSAFLTIFHICQFLSNLYSIISLSIILFFLKFLYFITSLSLILFFFKFLSEIFTLYRGLSFSVSLLIAYFSVVTDNIKYELLCFHVVNYPDFHHRACRTFIIRVELFELLSQGMSKRPIIRFSR</sequence>
<evidence type="ECO:0000256" key="1">
    <source>
        <dbReference type="SAM" id="Phobius"/>
    </source>
</evidence>
<name>A0A8D9B6L4_9HEMI</name>
<keyword evidence="1" id="KW-0812">Transmembrane</keyword>
<protein>
    <submittedName>
        <fullName evidence="2">Uncharacterized protein</fullName>
    </submittedName>
</protein>
<keyword evidence="1" id="KW-0472">Membrane</keyword>
<evidence type="ECO:0000313" key="2">
    <source>
        <dbReference type="EMBL" id="CAG6777445.1"/>
    </source>
</evidence>
<proteinExistence type="predicted"/>
<feature type="transmembrane region" description="Helical" evidence="1">
    <location>
        <begin position="58"/>
        <end position="77"/>
    </location>
</feature>
<feature type="transmembrane region" description="Helical" evidence="1">
    <location>
        <begin position="28"/>
        <end position="51"/>
    </location>
</feature>
<organism evidence="2">
    <name type="scientific">Cacopsylla melanoneura</name>
    <dbReference type="NCBI Taxonomy" id="428564"/>
    <lineage>
        <taxon>Eukaryota</taxon>
        <taxon>Metazoa</taxon>
        <taxon>Ecdysozoa</taxon>
        <taxon>Arthropoda</taxon>
        <taxon>Hexapoda</taxon>
        <taxon>Insecta</taxon>
        <taxon>Pterygota</taxon>
        <taxon>Neoptera</taxon>
        <taxon>Paraneoptera</taxon>
        <taxon>Hemiptera</taxon>
        <taxon>Sternorrhyncha</taxon>
        <taxon>Psylloidea</taxon>
        <taxon>Psyllidae</taxon>
        <taxon>Psyllinae</taxon>
        <taxon>Cacopsylla</taxon>
    </lineage>
</organism>
<keyword evidence="1" id="KW-1133">Transmembrane helix</keyword>
<accession>A0A8D9B6L4</accession>
<dbReference type="EMBL" id="HBUF01605681">
    <property type="protein sequence ID" value="CAG6777445.1"/>
    <property type="molecule type" value="Transcribed_RNA"/>
</dbReference>
<reference evidence="2" key="1">
    <citation type="submission" date="2021-05" db="EMBL/GenBank/DDBJ databases">
        <authorList>
            <person name="Alioto T."/>
            <person name="Alioto T."/>
            <person name="Gomez Garrido J."/>
        </authorList>
    </citation>
    <scope>NUCLEOTIDE SEQUENCE</scope>
</reference>
<dbReference type="AlphaFoldDB" id="A0A8D9B6L4"/>